<accession>A0A8I2H759</accession>
<reference evidence="2" key="1">
    <citation type="submission" date="2019-10" db="EMBL/GenBank/DDBJ databases">
        <authorList>
            <person name="Paulsen S."/>
        </authorList>
    </citation>
    <scope>NUCLEOTIDE SEQUENCE</scope>
    <source>
        <strain evidence="2">LMG 19692</strain>
    </source>
</reference>
<dbReference type="EMBL" id="WEIA01000001">
    <property type="protein sequence ID" value="NLR20175.1"/>
    <property type="molecule type" value="Genomic_DNA"/>
</dbReference>
<dbReference type="SUPFAM" id="SSF55826">
    <property type="entry name" value="YbaK/ProRS associated domain"/>
    <property type="match status" value="1"/>
</dbReference>
<evidence type="ECO:0000313" key="2">
    <source>
        <dbReference type="EMBL" id="NLR20175.1"/>
    </source>
</evidence>
<evidence type="ECO:0000259" key="1">
    <source>
        <dbReference type="Pfam" id="PF04073"/>
    </source>
</evidence>
<dbReference type="Pfam" id="PF04073">
    <property type="entry name" value="tRNA_edit"/>
    <property type="match status" value="1"/>
</dbReference>
<evidence type="ECO:0000313" key="4">
    <source>
        <dbReference type="Proteomes" id="UP000646877"/>
    </source>
</evidence>
<dbReference type="EMBL" id="CP137578">
    <property type="protein sequence ID" value="WOX27241.1"/>
    <property type="molecule type" value="Genomic_DNA"/>
</dbReference>
<dbReference type="Proteomes" id="UP001304419">
    <property type="component" value="Chromosome 1"/>
</dbReference>
<dbReference type="Gene3D" id="3.90.960.10">
    <property type="entry name" value="YbaK/aminoacyl-tRNA synthetase-associated domain"/>
    <property type="match status" value="1"/>
</dbReference>
<evidence type="ECO:0000313" key="3">
    <source>
        <dbReference type="EMBL" id="WOX27241.1"/>
    </source>
</evidence>
<proteinExistence type="predicted"/>
<sequence length="160" mass="17151">MSQPLKSSSIRVQEFLASYGHNFTVTELADSTRTAKDAANAIGCTESQIAKSLIFKDSNTDKAVLIIASGSNQVSVKKVEAAINVKLEKANANFVREKTGFAIGGVPPVAHTDSVLTIIDKDLKRYDRIWAAAGTPNSVFELTAHDLDTLTGGTWLDIAK</sequence>
<protein>
    <submittedName>
        <fullName evidence="2">YbaK/EbsC family protein</fullName>
    </submittedName>
</protein>
<dbReference type="AlphaFoldDB" id="A0A8I2H759"/>
<dbReference type="InterPro" id="IPR007214">
    <property type="entry name" value="YbaK/aa-tRNA-synth-assoc-dom"/>
</dbReference>
<dbReference type="PANTHER" id="PTHR30411:SF1">
    <property type="entry name" value="CYTOPLASMIC PROTEIN"/>
    <property type="match status" value="1"/>
</dbReference>
<dbReference type="GO" id="GO:0002161">
    <property type="term" value="F:aminoacyl-tRNA deacylase activity"/>
    <property type="evidence" value="ECO:0007669"/>
    <property type="project" value="InterPro"/>
</dbReference>
<dbReference type="CDD" id="cd04333">
    <property type="entry name" value="ProX_deacylase"/>
    <property type="match status" value="1"/>
</dbReference>
<dbReference type="RefSeq" id="WP_039497404.1">
    <property type="nucleotide sequence ID" value="NZ_CBCSDF010000008.1"/>
</dbReference>
<dbReference type="InterPro" id="IPR036754">
    <property type="entry name" value="YbaK/aa-tRNA-synt-asso_dom_sf"/>
</dbReference>
<evidence type="ECO:0000313" key="5">
    <source>
        <dbReference type="Proteomes" id="UP001304419"/>
    </source>
</evidence>
<dbReference type="Proteomes" id="UP000646877">
    <property type="component" value="Unassembled WGS sequence"/>
</dbReference>
<gene>
    <name evidence="2" type="ORF">F9Y85_02350</name>
    <name evidence="3" type="ORF">R5H13_11210</name>
</gene>
<organism evidence="2 4">
    <name type="scientific">Pseudoalteromonas maricaloris</name>
    <dbReference type="NCBI Taxonomy" id="184924"/>
    <lineage>
        <taxon>Bacteria</taxon>
        <taxon>Pseudomonadati</taxon>
        <taxon>Pseudomonadota</taxon>
        <taxon>Gammaproteobacteria</taxon>
        <taxon>Alteromonadales</taxon>
        <taxon>Pseudoalteromonadaceae</taxon>
        <taxon>Pseudoalteromonas</taxon>
    </lineage>
</organism>
<feature type="domain" description="YbaK/aminoacyl-tRNA synthetase-associated" evidence="1">
    <location>
        <begin position="31"/>
        <end position="149"/>
    </location>
</feature>
<keyword evidence="5" id="KW-1185">Reference proteome</keyword>
<dbReference type="PANTHER" id="PTHR30411">
    <property type="entry name" value="CYTOPLASMIC PROTEIN"/>
    <property type="match status" value="1"/>
</dbReference>
<reference evidence="3 5" key="2">
    <citation type="submission" date="2023-10" db="EMBL/GenBank/DDBJ databases">
        <title>To unveil natural product biosynthetic capacity in Pseudoalteromonas.</title>
        <authorList>
            <person name="Wang J."/>
        </authorList>
    </citation>
    <scope>NUCLEOTIDE SEQUENCE [LARGE SCALE GENOMIC DNA]</scope>
    <source>
        <strain evidence="3 5">DSM 15914</strain>
    </source>
</reference>
<name>A0A8I2H759_9GAMM</name>